<dbReference type="Pfam" id="PF12760">
    <property type="entry name" value="Zn_ribbon_IS1595"/>
    <property type="match status" value="1"/>
</dbReference>
<evidence type="ECO:0000259" key="1">
    <source>
        <dbReference type="Pfam" id="PF12760"/>
    </source>
</evidence>
<name>A0ABM8VCL5_9BACL</name>
<protein>
    <recommendedName>
        <fullName evidence="1">Transposase zinc-ribbon domain-containing protein</fullName>
    </recommendedName>
</protein>
<organism evidence="2 3">
    <name type="scientific">Paenibacillus allorhizosphaerae</name>
    <dbReference type="NCBI Taxonomy" id="2849866"/>
    <lineage>
        <taxon>Bacteria</taxon>
        <taxon>Bacillati</taxon>
        <taxon>Bacillota</taxon>
        <taxon>Bacilli</taxon>
        <taxon>Bacillales</taxon>
        <taxon>Paenibacillaceae</taxon>
        <taxon>Paenibacillus</taxon>
    </lineage>
</organism>
<evidence type="ECO:0000313" key="2">
    <source>
        <dbReference type="EMBL" id="CAG7624381.1"/>
    </source>
</evidence>
<dbReference type="RefSeq" id="WP_218097394.1">
    <property type="nucleotide sequence ID" value="NZ_CAJVCE010000002.1"/>
</dbReference>
<keyword evidence="3" id="KW-1185">Reference proteome</keyword>
<dbReference type="EMBL" id="CAJVCE010000002">
    <property type="protein sequence ID" value="CAG7624381.1"/>
    <property type="molecule type" value="Genomic_DNA"/>
</dbReference>
<evidence type="ECO:0000313" key="3">
    <source>
        <dbReference type="Proteomes" id="UP000730618"/>
    </source>
</evidence>
<reference evidence="2 3" key="1">
    <citation type="submission" date="2021-06" db="EMBL/GenBank/DDBJ databases">
        <authorList>
            <person name="Criscuolo A."/>
        </authorList>
    </citation>
    <scope>NUCLEOTIDE SEQUENCE [LARGE SCALE GENOMIC DNA]</scope>
    <source>
        <strain evidence="3">CIP 111802</strain>
    </source>
</reference>
<comment type="caution">
    <text evidence="2">The sequence shown here is derived from an EMBL/GenBank/DDBJ whole genome shotgun (WGS) entry which is preliminary data.</text>
</comment>
<proteinExistence type="predicted"/>
<feature type="domain" description="Transposase zinc-ribbon" evidence="1">
    <location>
        <begin position="17"/>
        <end position="45"/>
    </location>
</feature>
<accession>A0ABM8VCL5</accession>
<sequence length="57" mass="6440">MNGELTAIDTSFQEQFGTEEACAQYLFQVKWPDGYSCPRCSVRNFTSGLLPFTLFHG</sequence>
<gene>
    <name evidence="2" type="ORF">PAECIP111802_01058</name>
</gene>
<dbReference type="InterPro" id="IPR024442">
    <property type="entry name" value="Transposase_Zn_ribbon"/>
</dbReference>
<dbReference type="Proteomes" id="UP000730618">
    <property type="component" value="Unassembled WGS sequence"/>
</dbReference>